<dbReference type="Pfam" id="PF02434">
    <property type="entry name" value="Fringe"/>
    <property type="match status" value="1"/>
</dbReference>
<sequence>MVSNSRHTVLNLLVGIFIGFVLSFAIFPNLGNFPGVQLPGYQRPIVIVQEGANSQLSGSQKQDNKIEVKEHAHRHDAHNEDELDDSDAPSAAMFFHGNGTHVHDGEDTLADEIFKHVKIYCWILTGQQFHEKRAIHVKATWAKRCNKFIFMSSVDDKDLPAVNLNISEGRSHLWGKTKAAFKYAYDHYLNDYDWFLKADDDTFVILENLRYLLMPHPPEEPVYYGYKFKPFIKQGYMSGGAGYVLSRQALKLFVEKGLPNKTACRSDENGAEDAEMGKCLSEVGVKAGDSRDTEGHHRFLPFVPEHHLAPGHIDPGFWFWSYTYYPIEQGPNCCSDYAISFHYVHPGLMYVYKIIVVFLFVHFGLGNGYGFRCPYTGIYGGYRRISTWHFEITFIRIHYQVIFFSDELTL</sequence>
<comment type="cofactor">
    <cofactor evidence="1">
        <name>Mn(2+)</name>
        <dbReference type="ChEBI" id="CHEBI:29035"/>
    </cofactor>
</comment>
<accession>A0A6V7UIX6</accession>
<keyword evidence="11" id="KW-0547">Nucleotide-binding</keyword>
<dbReference type="FunFam" id="3.90.550.50:FF:000017">
    <property type="entry name" value="Glycoprotein-N-acetylgalactosamine 3-beta-galactosyltransferase 1"/>
    <property type="match status" value="1"/>
</dbReference>
<evidence type="ECO:0000256" key="7">
    <source>
        <dbReference type="ARBA" id="ARBA00022676"/>
    </source>
</evidence>
<comment type="subcellular location">
    <subcellularLocation>
        <location evidence="2">Membrane</location>
        <topology evidence="2">Single-pass type II membrane protein</topology>
    </subcellularLocation>
</comment>
<evidence type="ECO:0000256" key="4">
    <source>
        <dbReference type="ARBA" id="ARBA00006462"/>
    </source>
</evidence>
<evidence type="ECO:0000256" key="15">
    <source>
        <dbReference type="ARBA" id="ARBA00023157"/>
    </source>
</evidence>
<dbReference type="InterPro" id="IPR026050">
    <property type="entry name" value="C1GALT1/C1GALT1_chp1"/>
</dbReference>
<feature type="transmembrane region" description="Helical" evidence="23">
    <location>
        <begin position="343"/>
        <end position="365"/>
    </location>
</feature>
<evidence type="ECO:0000256" key="5">
    <source>
        <dbReference type="ARBA" id="ARBA00011748"/>
    </source>
</evidence>
<keyword evidence="15" id="KW-1015">Disulfide bond</keyword>
<evidence type="ECO:0000256" key="3">
    <source>
        <dbReference type="ARBA" id="ARBA00004922"/>
    </source>
</evidence>
<keyword evidence="8" id="KW-0808">Transferase</keyword>
<dbReference type="OrthoDB" id="414175at2759"/>
<protein>
    <recommendedName>
        <fullName evidence="18">Glycoprotein-N-acetylgalactosamine 3-beta-galactosyltransferase 1</fullName>
        <ecNumber evidence="6">2.4.1.122</ecNumber>
    </recommendedName>
    <alternativeName>
        <fullName evidence="20">Core 1 O-glycan T-synthase</fullName>
    </alternativeName>
    <alternativeName>
        <fullName evidence="21">Core 1 UDP-galactose:N-acetylgalactosamine-alpha-R beta 1,3-galactosyltransferase 1</fullName>
    </alternativeName>
    <alternativeName>
        <fullName evidence="19">Core 1 beta1,3-galactosyltransferase 1</fullName>
    </alternativeName>
</protein>
<evidence type="ECO:0000256" key="1">
    <source>
        <dbReference type="ARBA" id="ARBA00001936"/>
    </source>
</evidence>
<comment type="pathway">
    <text evidence="3">Protein modification; protein glycosylation.</text>
</comment>
<evidence type="ECO:0000256" key="2">
    <source>
        <dbReference type="ARBA" id="ARBA00004606"/>
    </source>
</evidence>
<keyword evidence="7" id="KW-0328">Glycosyltransferase</keyword>
<reference evidence="25 26" key="1">
    <citation type="submission" date="2020-08" db="EMBL/GenBank/DDBJ databases">
        <authorList>
            <person name="Koutsovoulos G."/>
            <person name="Danchin GJ E."/>
        </authorList>
    </citation>
    <scope>NUCLEOTIDE SEQUENCE [LARGE SCALE GENOMIC DNA]</scope>
</reference>
<feature type="transmembrane region" description="Helical" evidence="23">
    <location>
        <begin position="9"/>
        <end position="27"/>
    </location>
</feature>
<dbReference type="GO" id="GO:0030145">
    <property type="term" value="F:manganese ion binding"/>
    <property type="evidence" value="ECO:0007669"/>
    <property type="project" value="UniProtKB-ARBA"/>
</dbReference>
<dbReference type="Gene3D" id="3.90.550.50">
    <property type="match status" value="1"/>
</dbReference>
<evidence type="ECO:0000256" key="18">
    <source>
        <dbReference type="ARBA" id="ARBA00040898"/>
    </source>
</evidence>
<dbReference type="GO" id="GO:0000166">
    <property type="term" value="F:nucleotide binding"/>
    <property type="evidence" value="ECO:0007669"/>
    <property type="project" value="UniProtKB-KW"/>
</dbReference>
<dbReference type="InterPro" id="IPR003378">
    <property type="entry name" value="Fringe-like_glycosylTrfase"/>
</dbReference>
<keyword evidence="16" id="KW-0325">Glycoprotein</keyword>
<dbReference type="UniPathway" id="UPA00378"/>
<comment type="subunit">
    <text evidence="5">Homodimer; disulfide-linked.</text>
</comment>
<dbReference type="PANTHER" id="PTHR23033:SF14">
    <property type="entry name" value="GLYCOPROTEIN-N-ACETYLGALACTOSAMINE 3-BETA-GALACTOSYLTRANSFERASE 1-RELATED"/>
    <property type="match status" value="1"/>
</dbReference>
<evidence type="ECO:0000256" key="12">
    <source>
        <dbReference type="ARBA" id="ARBA00022968"/>
    </source>
</evidence>
<dbReference type="PANTHER" id="PTHR23033">
    <property type="entry name" value="BETA1,3-GALACTOSYLTRANSFERASE"/>
    <property type="match status" value="1"/>
</dbReference>
<proteinExistence type="inferred from homology"/>
<dbReference type="Proteomes" id="UP000580250">
    <property type="component" value="Unassembled WGS sequence"/>
</dbReference>
<evidence type="ECO:0000256" key="17">
    <source>
        <dbReference type="ARBA" id="ARBA00023211"/>
    </source>
</evidence>
<dbReference type="EMBL" id="CAJEWN010000074">
    <property type="protein sequence ID" value="CAD2159317.1"/>
    <property type="molecule type" value="Genomic_DNA"/>
</dbReference>
<evidence type="ECO:0000256" key="8">
    <source>
        <dbReference type="ARBA" id="ARBA00022679"/>
    </source>
</evidence>
<comment type="function">
    <text evidence="22">Glycosyltransferase that generates the core 1 O-glycan Gal-beta1-3GalNAc-alpha1-Ser/Thr (T antigen), which is a precursor for many extended O-glycans in glycoproteins.</text>
</comment>
<evidence type="ECO:0000256" key="19">
    <source>
        <dbReference type="ARBA" id="ARBA00041226"/>
    </source>
</evidence>
<evidence type="ECO:0000256" key="16">
    <source>
        <dbReference type="ARBA" id="ARBA00023180"/>
    </source>
</evidence>
<keyword evidence="17" id="KW-0464">Manganese</keyword>
<keyword evidence="12" id="KW-0735">Signal-anchor</keyword>
<evidence type="ECO:0000259" key="24">
    <source>
        <dbReference type="Pfam" id="PF02434"/>
    </source>
</evidence>
<keyword evidence="10" id="KW-0479">Metal-binding</keyword>
<evidence type="ECO:0000256" key="6">
    <source>
        <dbReference type="ARBA" id="ARBA00012557"/>
    </source>
</evidence>
<evidence type="ECO:0000313" key="26">
    <source>
        <dbReference type="Proteomes" id="UP000580250"/>
    </source>
</evidence>
<keyword evidence="13 23" id="KW-1133">Transmembrane helix</keyword>
<comment type="similarity">
    <text evidence="4">Belongs to the glycosyltransferase 31 family. Beta3-Gal-T subfamily.</text>
</comment>
<dbReference type="AlphaFoldDB" id="A0A6V7UIX6"/>
<organism evidence="25 26">
    <name type="scientific">Meloidogyne enterolobii</name>
    <name type="common">Root-knot nematode worm</name>
    <name type="synonym">Meloidogyne mayaguensis</name>
    <dbReference type="NCBI Taxonomy" id="390850"/>
    <lineage>
        <taxon>Eukaryota</taxon>
        <taxon>Metazoa</taxon>
        <taxon>Ecdysozoa</taxon>
        <taxon>Nematoda</taxon>
        <taxon>Chromadorea</taxon>
        <taxon>Rhabditida</taxon>
        <taxon>Tylenchina</taxon>
        <taxon>Tylenchomorpha</taxon>
        <taxon>Tylenchoidea</taxon>
        <taxon>Meloidogynidae</taxon>
        <taxon>Meloidogyninae</taxon>
        <taxon>Meloidogyne</taxon>
    </lineage>
</organism>
<name>A0A6V7UIX6_MELEN</name>
<evidence type="ECO:0000256" key="9">
    <source>
        <dbReference type="ARBA" id="ARBA00022692"/>
    </source>
</evidence>
<evidence type="ECO:0000256" key="14">
    <source>
        <dbReference type="ARBA" id="ARBA00023136"/>
    </source>
</evidence>
<evidence type="ECO:0000256" key="10">
    <source>
        <dbReference type="ARBA" id="ARBA00022723"/>
    </source>
</evidence>
<gene>
    <name evidence="25" type="ORF">MENT_LOCUS13640</name>
</gene>
<feature type="domain" description="Fringe-like glycosyltransferase" evidence="24">
    <location>
        <begin position="118"/>
        <end position="291"/>
    </location>
</feature>
<evidence type="ECO:0000256" key="11">
    <source>
        <dbReference type="ARBA" id="ARBA00022741"/>
    </source>
</evidence>
<evidence type="ECO:0000256" key="22">
    <source>
        <dbReference type="ARBA" id="ARBA00059245"/>
    </source>
</evidence>
<evidence type="ECO:0000313" key="25">
    <source>
        <dbReference type="EMBL" id="CAD2159317.1"/>
    </source>
</evidence>
<keyword evidence="9 23" id="KW-0812">Transmembrane</keyword>
<evidence type="ECO:0000256" key="21">
    <source>
        <dbReference type="ARBA" id="ARBA00043065"/>
    </source>
</evidence>
<dbReference type="GO" id="GO:0016263">
    <property type="term" value="F:glycoprotein-N-acetylgalactosamine 3-beta-galactosyltransferase activity"/>
    <property type="evidence" value="ECO:0007669"/>
    <property type="project" value="UniProtKB-EC"/>
</dbReference>
<dbReference type="EC" id="2.4.1.122" evidence="6"/>
<comment type="caution">
    <text evidence="25">The sequence shown here is derived from an EMBL/GenBank/DDBJ whole genome shotgun (WGS) entry which is preliminary data.</text>
</comment>
<keyword evidence="14 23" id="KW-0472">Membrane</keyword>
<evidence type="ECO:0000256" key="13">
    <source>
        <dbReference type="ARBA" id="ARBA00022989"/>
    </source>
</evidence>
<evidence type="ECO:0000256" key="20">
    <source>
        <dbReference type="ARBA" id="ARBA00042009"/>
    </source>
</evidence>
<dbReference type="GO" id="GO:0016020">
    <property type="term" value="C:membrane"/>
    <property type="evidence" value="ECO:0007669"/>
    <property type="project" value="UniProtKB-SubCell"/>
</dbReference>
<evidence type="ECO:0000256" key="23">
    <source>
        <dbReference type="SAM" id="Phobius"/>
    </source>
</evidence>